<evidence type="ECO:0000313" key="2">
    <source>
        <dbReference type="Proteomes" id="UP000596329"/>
    </source>
</evidence>
<protein>
    <submittedName>
        <fullName evidence="1">Uncharacterized protein</fullName>
    </submittedName>
</protein>
<dbReference type="GO" id="GO:0017110">
    <property type="term" value="F:nucleoside diphosphate phosphatase activity"/>
    <property type="evidence" value="ECO:0007669"/>
    <property type="project" value="InterPro"/>
</dbReference>
<dbReference type="RefSeq" id="WP_094134296.1">
    <property type="nucleotide sequence ID" value="NZ_CP059075.1"/>
</dbReference>
<accession>A0A7U2NF32</accession>
<sequence length="270" mass="30693">MQKFQLSEYLKISGIGAASGIVFTNHSLYIISDNAGYLYQYDLKSDKLTKHQIIKNPSQNIPKKEKPDFESITLKENKLYIFGSGSTQNRNKNIIFDIKKQQIQENDLSKTYQNIKNTISLSNEDLNIEGALFYNEKLYLLQRGNSANAKNGIIIIGNTVHFKPISLPKIKHTETSFTDATLVHNKIYFLAAAEDTLSTYNDGEILGTIIGCIDLETFKIDFTTQISNTHKFEGITLFKNSKSHLEFLLCEDNDTEVLQTKIYKLTISKK</sequence>
<reference evidence="1 2" key="1">
    <citation type="submission" date="2020-07" db="EMBL/GenBank/DDBJ databases">
        <title>Genomic characterization of Flavobacterium psychrophilum strains.</title>
        <authorList>
            <person name="Castillo D."/>
            <person name="Jorgensen J."/>
            <person name="Middelboe M."/>
        </authorList>
    </citation>
    <scope>NUCLEOTIDE SEQUENCE [LARGE SCALE GENOMIC DNA]</scope>
    <source>
        <strain evidence="1 2">FPS-R7</strain>
    </source>
</reference>
<gene>
    <name evidence="1" type="ORF">H0H26_10690</name>
</gene>
<dbReference type="AlphaFoldDB" id="A0A7U2NF32"/>
<dbReference type="Pfam" id="PF22000">
    <property type="entry name" value="DUF6929"/>
    <property type="match status" value="1"/>
</dbReference>
<dbReference type="SUPFAM" id="SSF101887">
    <property type="entry name" value="Apyrase"/>
    <property type="match status" value="1"/>
</dbReference>
<dbReference type="EMBL" id="CP059075">
    <property type="protein sequence ID" value="QRE03357.1"/>
    <property type="molecule type" value="Genomic_DNA"/>
</dbReference>
<evidence type="ECO:0000313" key="1">
    <source>
        <dbReference type="EMBL" id="QRE03357.1"/>
    </source>
</evidence>
<dbReference type="InterPro" id="IPR053851">
    <property type="entry name" value="DUF6929"/>
</dbReference>
<dbReference type="InterPro" id="IPR036258">
    <property type="entry name" value="Apyrase_sf"/>
</dbReference>
<proteinExistence type="predicted"/>
<name>A0A7U2NF32_FLAPS</name>
<dbReference type="Proteomes" id="UP000596329">
    <property type="component" value="Chromosome"/>
</dbReference>
<dbReference type="GO" id="GO:0005509">
    <property type="term" value="F:calcium ion binding"/>
    <property type="evidence" value="ECO:0007669"/>
    <property type="project" value="InterPro"/>
</dbReference>
<organism evidence="1 2">
    <name type="scientific">Flavobacterium psychrophilum</name>
    <dbReference type="NCBI Taxonomy" id="96345"/>
    <lineage>
        <taxon>Bacteria</taxon>
        <taxon>Pseudomonadati</taxon>
        <taxon>Bacteroidota</taxon>
        <taxon>Flavobacteriia</taxon>
        <taxon>Flavobacteriales</taxon>
        <taxon>Flavobacteriaceae</taxon>
        <taxon>Flavobacterium</taxon>
    </lineage>
</organism>